<dbReference type="InterPro" id="IPR012910">
    <property type="entry name" value="Plug_dom"/>
</dbReference>
<dbReference type="Gene3D" id="2.170.130.10">
    <property type="entry name" value="TonB-dependent receptor, plug domain"/>
    <property type="match status" value="1"/>
</dbReference>
<accession>A0AAQ1UH66</accession>
<feature type="domain" description="TonB-dependent receptor-like beta-barrel" evidence="11">
    <location>
        <begin position="303"/>
        <end position="750"/>
    </location>
</feature>
<reference evidence="13 14" key="1">
    <citation type="submission" date="2018-06" db="EMBL/GenBank/DDBJ databases">
        <authorList>
            <consortium name="Pathogen Informatics"/>
            <person name="Doyle S."/>
        </authorList>
    </citation>
    <scope>NUCLEOTIDE SEQUENCE [LARGE SCALE GENOMIC DNA]</scope>
    <source>
        <strain evidence="13 14">NCTC13063</strain>
    </source>
</reference>
<evidence type="ECO:0000313" key="14">
    <source>
        <dbReference type="Proteomes" id="UP000255283"/>
    </source>
</evidence>
<keyword evidence="13" id="KW-0675">Receptor</keyword>
<keyword evidence="7 8" id="KW-0998">Cell outer membrane</keyword>
<evidence type="ECO:0000256" key="4">
    <source>
        <dbReference type="ARBA" id="ARBA00022692"/>
    </source>
</evidence>
<feature type="chain" id="PRO_5042874835" evidence="10">
    <location>
        <begin position="31"/>
        <end position="786"/>
    </location>
</feature>
<evidence type="ECO:0000313" key="13">
    <source>
        <dbReference type="EMBL" id="SUB79998.1"/>
    </source>
</evidence>
<name>A0AAQ1UH66_9BACT</name>
<dbReference type="EMBL" id="UGTJ01000001">
    <property type="protein sequence ID" value="SUB79998.1"/>
    <property type="molecule type" value="Genomic_DNA"/>
</dbReference>
<dbReference type="PANTHER" id="PTHR30069:SF57">
    <property type="entry name" value="TONB-DEPENDENT RECEPTOR"/>
    <property type="match status" value="1"/>
</dbReference>
<evidence type="ECO:0000256" key="1">
    <source>
        <dbReference type="ARBA" id="ARBA00004571"/>
    </source>
</evidence>
<keyword evidence="10" id="KW-0732">Signal</keyword>
<dbReference type="AlphaFoldDB" id="A0AAQ1UH66"/>
<sequence length="786" mass="87365">MKQKTRKNQSVLVKTLLLLVCLGLSSVGRAEDSGRDKTDANVVGHVVNRKTQEHLPRIGVFVVGTLIKTATDATGHYLLKDLPEGRLSIEVRATGYRSQRREVAIVKGKTAEVNFEVDEDEVALDEVVVSANRNQTLRRESPAVVNVLDTKLFESTHSTCLAQGLNFQPGVRTEDNCQNCGFTQVRINGLDGHYSQVLIDSRPVFSALQGVYGLEQIPANMIERVEVVRGGGSALYGASAIGGTINIITKEPTGNSAEVGHSLMSIGGKSRFDNNTTVNASVVTENNKAGLYVYGQNRYRAGYDHDGDGYTEMPNLHNQTIGLNSYLRLTDYSKLSLQYHGLSEYRRGGNMLHVPAHEANIAEQLDHTIHGGGLNYDLYTPNERNHLSAYYSFENVHRKSYYGGTGDGSAESVEAARKAYSRTEDLSMIVGAQFVHDFTRLLFMPANLTVGAEYSYDGLKDRSLGYDYSMSQHVRISSAYLQNEWKNARWGLLVGGRLDKHNLISHVIFSPRVNLRYNPVPDVNLRLVYAGGFRAPQAFDEDLHTTVAGGERVVTRLAKGLKEEKSHSLSLSADLYRRFGSVQTNLLVEGFYTRLDNVFAERRLDEKDEFGNGISERYNANAANVWGINVEGKAAFTSWFSLQGGITWQKSLYRDAVEWDEKAPAERKMLRTPDFYGYFTANVTPLHHLTASLSGNYTGKMLVPHVAGSGVDKPVAVHTPTFFTLNLKLAYTFTVYDMVRLEVNGGIQNLTNAFQKDFDKGWNRDADYIYGPSLPRSFFVGIKVAY</sequence>
<dbReference type="Pfam" id="PF07715">
    <property type="entry name" value="Plug"/>
    <property type="match status" value="1"/>
</dbReference>
<proteinExistence type="inferred from homology"/>
<dbReference type="Pfam" id="PF13715">
    <property type="entry name" value="CarbopepD_reg_2"/>
    <property type="match status" value="1"/>
</dbReference>
<dbReference type="InterPro" id="IPR000531">
    <property type="entry name" value="Beta-barrel_TonB"/>
</dbReference>
<dbReference type="Proteomes" id="UP000255283">
    <property type="component" value="Unassembled WGS sequence"/>
</dbReference>
<dbReference type="SUPFAM" id="SSF56935">
    <property type="entry name" value="Porins"/>
    <property type="match status" value="1"/>
</dbReference>
<comment type="subcellular location">
    <subcellularLocation>
        <location evidence="1 8">Cell outer membrane</location>
        <topology evidence="1 8">Multi-pass membrane protein</topology>
    </subcellularLocation>
</comment>
<comment type="similarity">
    <text evidence="8 9">Belongs to the TonB-dependent receptor family.</text>
</comment>
<evidence type="ECO:0000259" key="12">
    <source>
        <dbReference type="Pfam" id="PF07715"/>
    </source>
</evidence>
<dbReference type="PANTHER" id="PTHR30069">
    <property type="entry name" value="TONB-DEPENDENT OUTER MEMBRANE RECEPTOR"/>
    <property type="match status" value="1"/>
</dbReference>
<feature type="domain" description="TonB-dependent receptor plug" evidence="12">
    <location>
        <begin position="139"/>
        <end position="244"/>
    </location>
</feature>
<dbReference type="InterPro" id="IPR039426">
    <property type="entry name" value="TonB-dep_rcpt-like"/>
</dbReference>
<keyword evidence="3 8" id="KW-1134">Transmembrane beta strand</keyword>
<dbReference type="Gene3D" id="2.40.170.20">
    <property type="entry name" value="TonB-dependent receptor, beta-barrel domain"/>
    <property type="match status" value="1"/>
</dbReference>
<feature type="signal peptide" evidence="10">
    <location>
        <begin position="1"/>
        <end position="30"/>
    </location>
</feature>
<gene>
    <name evidence="13" type="primary">cirA_1</name>
    <name evidence="13" type="ORF">NCTC13063_01275</name>
</gene>
<evidence type="ECO:0000256" key="2">
    <source>
        <dbReference type="ARBA" id="ARBA00022448"/>
    </source>
</evidence>
<dbReference type="InterPro" id="IPR008969">
    <property type="entry name" value="CarboxyPept-like_regulatory"/>
</dbReference>
<keyword evidence="2 8" id="KW-0813">Transport</keyword>
<dbReference type="InterPro" id="IPR037066">
    <property type="entry name" value="Plug_dom_sf"/>
</dbReference>
<dbReference type="PROSITE" id="PS52016">
    <property type="entry name" value="TONB_DEPENDENT_REC_3"/>
    <property type="match status" value="1"/>
</dbReference>
<keyword evidence="6 8" id="KW-0472">Membrane</keyword>
<evidence type="ECO:0000256" key="3">
    <source>
        <dbReference type="ARBA" id="ARBA00022452"/>
    </source>
</evidence>
<dbReference type="SUPFAM" id="SSF49464">
    <property type="entry name" value="Carboxypeptidase regulatory domain-like"/>
    <property type="match status" value="1"/>
</dbReference>
<protein>
    <submittedName>
        <fullName evidence="13">Colicin I receptor</fullName>
    </submittedName>
</protein>
<dbReference type="GO" id="GO:0044718">
    <property type="term" value="P:siderophore transmembrane transport"/>
    <property type="evidence" value="ECO:0007669"/>
    <property type="project" value="TreeGrafter"/>
</dbReference>
<evidence type="ECO:0000259" key="11">
    <source>
        <dbReference type="Pfam" id="PF00593"/>
    </source>
</evidence>
<dbReference type="Gene3D" id="2.60.40.1120">
    <property type="entry name" value="Carboxypeptidase-like, regulatory domain"/>
    <property type="match status" value="1"/>
</dbReference>
<evidence type="ECO:0000256" key="7">
    <source>
        <dbReference type="ARBA" id="ARBA00023237"/>
    </source>
</evidence>
<dbReference type="Pfam" id="PF00593">
    <property type="entry name" value="TonB_dep_Rec_b-barrel"/>
    <property type="match status" value="1"/>
</dbReference>
<dbReference type="GO" id="GO:0015344">
    <property type="term" value="F:siderophore uptake transmembrane transporter activity"/>
    <property type="evidence" value="ECO:0007669"/>
    <property type="project" value="TreeGrafter"/>
</dbReference>
<comment type="caution">
    <text evidence="13">The sequence shown here is derived from an EMBL/GenBank/DDBJ whole genome shotgun (WGS) entry which is preliminary data.</text>
</comment>
<keyword evidence="5 9" id="KW-0798">TonB box</keyword>
<organism evidence="13 14">
    <name type="scientific">Segatella buccae</name>
    <dbReference type="NCBI Taxonomy" id="28126"/>
    <lineage>
        <taxon>Bacteria</taxon>
        <taxon>Pseudomonadati</taxon>
        <taxon>Bacteroidota</taxon>
        <taxon>Bacteroidia</taxon>
        <taxon>Bacteroidales</taxon>
        <taxon>Prevotellaceae</taxon>
        <taxon>Segatella</taxon>
    </lineage>
</organism>
<evidence type="ECO:0000256" key="8">
    <source>
        <dbReference type="PROSITE-ProRule" id="PRU01360"/>
    </source>
</evidence>
<evidence type="ECO:0000256" key="10">
    <source>
        <dbReference type="SAM" id="SignalP"/>
    </source>
</evidence>
<dbReference type="InterPro" id="IPR036942">
    <property type="entry name" value="Beta-barrel_TonB_sf"/>
</dbReference>
<dbReference type="RefSeq" id="WP_115153599.1">
    <property type="nucleotide sequence ID" value="NZ_DBFWLE010000009.1"/>
</dbReference>
<evidence type="ECO:0000256" key="6">
    <source>
        <dbReference type="ARBA" id="ARBA00023136"/>
    </source>
</evidence>
<keyword evidence="4 8" id="KW-0812">Transmembrane</keyword>
<dbReference type="GO" id="GO:0009279">
    <property type="term" value="C:cell outer membrane"/>
    <property type="evidence" value="ECO:0007669"/>
    <property type="project" value="UniProtKB-SubCell"/>
</dbReference>
<evidence type="ECO:0000256" key="5">
    <source>
        <dbReference type="ARBA" id="ARBA00023077"/>
    </source>
</evidence>
<evidence type="ECO:0000256" key="9">
    <source>
        <dbReference type="RuleBase" id="RU003357"/>
    </source>
</evidence>